<dbReference type="InterPro" id="IPR011761">
    <property type="entry name" value="ATP-grasp"/>
</dbReference>
<name>A0A1G7ZHX4_9BACT</name>
<feature type="domain" description="ATP-grasp" evidence="2">
    <location>
        <begin position="136"/>
        <end position="347"/>
    </location>
</feature>
<dbReference type="SUPFAM" id="SSF56059">
    <property type="entry name" value="Glutathione synthetase ATP-binding domain-like"/>
    <property type="match status" value="1"/>
</dbReference>
<evidence type="ECO:0000259" key="2">
    <source>
        <dbReference type="PROSITE" id="PS50975"/>
    </source>
</evidence>
<evidence type="ECO:0000313" key="4">
    <source>
        <dbReference type="Proteomes" id="UP000198779"/>
    </source>
</evidence>
<keyword evidence="1" id="KW-0067">ATP-binding</keyword>
<reference evidence="4" key="1">
    <citation type="submission" date="2016-10" db="EMBL/GenBank/DDBJ databases">
        <authorList>
            <person name="Varghese N."/>
            <person name="Submissions S."/>
        </authorList>
    </citation>
    <scope>NUCLEOTIDE SEQUENCE [LARGE SCALE GENOMIC DNA]</scope>
    <source>
        <strain evidence="4">BP1-148</strain>
    </source>
</reference>
<dbReference type="RefSeq" id="WP_176944323.1">
    <property type="nucleotide sequence ID" value="NZ_FNCQ01000016.1"/>
</dbReference>
<protein>
    <recommendedName>
        <fullName evidence="2">ATP-grasp domain-containing protein</fullName>
    </recommendedName>
</protein>
<keyword evidence="4" id="KW-1185">Reference proteome</keyword>
<proteinExistence type="predicted"/>
<sequence length="358" mass="40569">MTLHIFNPEHDIALAANLANFTAPHAGRQLRHDLGFIPALWAEEGDSVLVDNPERAAYDYDRFLHAVNRQLKDYAPVRKNFLPRWENKNPSSDITKIQPWGWDVALKARLKRSGADERLLPTDAQLDVIRQLSHRRTSAQLLPLLQCEGTVGESSECHTEEEIRLLLERYGRLVLKAPWSSSGRGLRFVNSTNFTTHQAGWLRNLFATQGSVMAEPFFDKEKDFGMEFYAGEDGSIRYLGLSLFHTANGAYTGNILATENKKREMISRYISIELLDSIKENICSSLPAILKGGYTGPFGVDMMVVKGECFLLHPCVEINLRRTMGHVALALTPTDDEMVRVMRIEFADGRYKMKVERV</sequence>
<dbReference type="GO" id="GO:0046872">
    <property type="term" value="F:metal ion binding"/>
    <property type="evidence" value="ECO:0007669"/>
    <property type="project" value="InterPro"/>
</dbReference>
<keyword evidence="1" id="KW-0547">Nucleotide-binding</keyword>
<dbReference type="Proteomes" id="UP000198779">
    <property type="component" value="Unassembled WGS sequence"/>
</dbReference>
<accession>A0A1G7ZHX4</accession>
<evidence type="ECO:0000313" key="3">
    <source>
        <dbReference type="EMBL" id="SDH08239.1"/>
    </source>
</evidence>
<dbReference type="STRING" id="645274.SAMN04487901_11616"/>
<dbReference type="PROSITE" id="PS50975">
    <property type="entry name" value="ATP_GRASP"/>
    <property type="match status" value="1"/>
</dbReference>
<dbReference type="GO" id="GO:0005524">
    <property type="term" value="F:ATP binding"/>
    <property type="evidence" value="ECO:0007669"/>
    <property type="project" value="UniProtKB-UniRule"/>
</dbReference>
<evidence type="ECO:0000256" key="1">
    <source>
        <dbReference type="PROSITE-ProRule" id="PRU00409"/>
    </source>
</evidence>
<dbReference type="EMBL" id="FNCQ01000016">
    <property type="protein sequence ID" value="SDH08239.1"/>
    <property type="molecule type" value="Genomic_DNA"/>
</dbReference>
<organism evidence="3 4">
    <name type="scientific">Prevotella communis</name>
    <dbReference type="NCBI Taxonomy" id="2913614"/>
    <lineage>
        <taxon>Bacteria</taxon>
        <taxon>Pseudomonadati</taxon>
        <taxon>Bacteroidota</taxon>
        <taxon>Bacteroidia</taxon>
        <taxon>Bacteroidales</taxon>
        <taxon>Prevotellaceae</taxon>
        <taxon>Prevotella</taxon>
    </lineage>
</organism>
<gene>
    <name evidence="3" type="ORF">SAMN04487901_11616</name>
</gene>
<dbReference type="AlphaFoldDB" id="A0A1G7ZHX4"/>